<dbReference type="PANTHER" id="PTHR43875">
    <property type="entry name" value="MALTODEXTRIN IMPORT ATP-BINDING PROTEIN MSMX"/>
    <property type="match status" value="1"/>
</dbReference>
<evidence type="ECO:0000259" key="7">
    <source>
        <dbReference type="PROSITE" id="PS50893"/>
    </source>
</evidence>
<dbReference type="Gene3D" id="2.40.50.140">
    <property type="entry name" value="Nucleic acid-binding proteins"/>
    <property type="match status" value="1"/>
</dbReference>
<keyword evidence="6" id="KW-0472">Membrane</keyword>
<dbReference type="InterPro" id="IPR047641">
    <property type="entry name" value="ABC_transpr_MalK/UgpC-like"/>
</dbReference>
<dbReference type="InterPro" id="IPR040582">
    <property type="entry name" value="OB_MalK-like"/>
</dbReference>
<keyword evidence="4 8" id="KW-0067">ATP-binding</keyword>
<protein>
    <submittedName>
        <fullName evidence="8">Multiple sugar transport system ATP-binding protein</fullName>
    </submittedName>
</protein>
<evidence type="ECO:0000256" key="4">
    <source>
        <dbReference type="ARBA" id="ARBA00022840"/>
    </source>
</evidence>
<dbReference type="SUPFAM" id="SSF50331">
    <property type="entry name" value="MOP-like"/>
    <property type="match status" value="1"/>
</dbReference>
<dbReference type="AlphaFoldDB" id="A0A1T4MS01"/>
<dbReference type="EMBL" id="FUWY01000003">
    <property type="protein sequence ID" value="SJZ69617.1"/>
    <property type="molecule type" value="Genomic_DNA"/>
</dbReference>
<keyword evidence="1" id="KW-0813">Transport</keyword>
<dbReference type="SUPFAM" id="SSF52540">
    <property type="entry name" value="P-loop containing nucleoside triphosphate hydrolases"/>
    <property type="match status" value="1"/>
</dbReference>
<evidence type="ECO:0000313" key="9">
    <source>
        <dbReference type="Proteomes" id="UP000243297"/>
    </source>
</evidence>
<dbReference type="PANTHER" id="PTHR43875:SF15">
    <property type="entry name" value="TREHALOSE IMPORT ATP-BINDING PROTEIN SUGC"/>
    <property type="match status" value="1"/>
</dbReference>
<name>A0A1T4MS01_9FIRM</name>
<dbReference type="GO" id="GO:0140359">
    <property type="term" value="F:ABC-type transporter activity"/>
    <property type="evidence" value="ECO:0007669"/>
    <property type="project" value="InterPro"/>
</dbReference>
<proteinExistence type="predicted"/>
<dbReference type="InterPro" id="IPR027417">
    <property type="entry name" value="P-loop_NTPase"/>
</dbReference>
<dbReference type="PROSITE" id="PS50893">
    <property type="entry name" value="ABC_TRANSPORTER_2"/>
    <property type="match status" value="1"/>
</dbReference>
<evidence type="ECO:0000256" key="2">
    <source>
        <dbReference type="ARBA" id="ARBA00022475"/>
    </source>
</evidence>
<dbReference type="Pfam" id="PF17912">
    <property type="entry name" value="OB_MalK"/>
    <property type="match status" value="1"/>
</dbReference>
<dbReference type="Proteomes" id="UP000243297">
    <property type="component" value="Unassembled WGS sequence"/>
</dbReference>
<dbReference type="OrthoDB" id="1114670at2"/>
<evidence type="ECO:0000256" key="6">
    <source>
        <dbReference type="ARBA" id="ARBA00023136"/>
    </source>
</evidence>
<dbReference type="InterPro" id="IPR015855">
    <property type="entry name" value="ABC_transpr_MalK-like"/>
</dbReference>
<dbReference type="STRING" id="118967.SAMN02745191_1373"/>
<dbReference type="InterPro" id="IPR003439">
    <property type="entry name" value="ABC_transporter-like_ATP-bd"/>
</dbReference>
<dbReference type="NCBIfam" id="NF008653">
    <property type="entry name" value="PRK11650.1"/>
    <property type="match status" value="1"/>
</dbReference>
<dbReference type="GO" id="GO:0008643">
    <property type="term" value="P:carbohydrate transport"/>
    <property type="evidence" value="ECO:0007669"/>
    <property type="project" value="InterPro"/>
</dbReference>
<dbReference type="Gene3D" id="3.40.50.300">
    <property type="entry name" value="P-loop containing nucleotide triphosphate hydrolases"/>
    <property type="match status" value="1"/>
</dbReference>
<reference evidence="9" key="1">
    <citation type="submission" date="2017-02" db="EMBL/GenBank/DDBJ databases">
        <authorList>
            <person name="Varghese N."/>
            <person name="Submissions S."/>
        </authorList>
    </citation>
    <scope>NUCLEOTIDE SEQUENCE [LARGE SCALE GENOMIC DNA]</scope>
    <source>
        <strain evidence="9">ATCC 25662</strain>
    </source>
</reference>
<dbReference type="GO" id="GO:0055052">
    <property type="term" value="C:ATP-binding cassette (ABC) transporter complex, substrate-binding subunit-containing"/>
    <property type="evidence" value="ECO:0007669"/>
    <property type="project" value="TreeGrafter"/>
</dbReference>
<dbReference type="InterPro" id="IPR012340">
    <property type="entry name" value="NA-bd_OB-fold"/>
</dbReference>
<dbReference type="RefSeq" id="WP_078711777.1">
    <property type="nucleotide sequence ID" value="NZ_FUWY01000003.1"/>
</dbReference>
<evidence type="ECO:0000256" key="3">
    <source>
        <dbReference type="ARBA" id="ARBA00022741"/>
    </source>
</evidence>
<keyword evidence="5" id="KW-1278">Translocase</keyword>
<dbReference type="SMART" id="SM00382">
    <property type="entry name" value="AAA"/>
    <property type="match status" value="1"/>
</dbReference>
<feature type="domain" description="ABC transporter" evidence="7">
    <location>
        <begin position="4"/>
        <end position="235"/>
    </location>
</feature>
<evidence type="ECO:0000256" key="1">
    <source>
        <dbReference type="ARBA" id="ARBA00022448"/>
    </source>
</evidence>
<dbReference type="CDD" id="cd03301">
    <property type="entry name" value="ABC_MalK_N"/>
    <property type="match status" value="1"/>
</dbReference>
<keyword evidence="9" id="KW-1185">Reference proteome</keyword>
<gene>
    <name evidence="8" type="ORF">SAMN02745191_1373</name>
</gene>
<keyword evidence="2" id="KW-1003">Cell membrane</keyword>
<dbReference type="FunFam" id="3.40.50.300:FF:000042">
    <property type="entry name" value="Maltose/maltodextrin ABC transporter, ATP-binding protein"/>
    <property type="match status" value="1"/>
</dbReference>
<dbReference type="Gene3D" id="2.40.50.100">
    <property type="match status" value="1"/>
</dbReference>
<organism evidence="8 9">
    <name type="scientific">Anaerorhabdus furcosa</name>
    <dbReference type="NCBI Taxonomy" id="118967"/>
    <lineage>
        <taxon>Bacteria</taxon>
        <taxon>Bacillati</taxon>
        <taxon>Bacillota</taxon>
        <taxon>Erysipelotrichia</taxon>
        <taxon>Erysipelotrichales</taxon>
        <taxon>Erysipelotrichaceae</taxon>
        <taxon>Anaerorhabdus</taxon>
    </lineage>
</organism>
<accession>A0A1T4MS01</accession>
<sequence length="365" mass="41121">MSSLQLRNINKTYPNHIEAIKDFNLELGDKEFLILVGPSGCGKTTVLRMIAGLEQVTSGELILDGQCINELEPKDRNLSMVFQSNALFPHMTVFDNIAFGLKYKGYTQQQISEEVFRVAKILELENQLKRKPGELSGGQNQRVSIGRAIVRNPKILLMDEPLSSLDAKLRVQMRVEISKLHKRLENTIVYVTHDQTEALTLGTRVVVMKDGLIQQVGTPKEIYQNPSNLFVAGFIGNYPMNFLDAEVKSDGISIFLTVNQSRIQLIKEQENVLRNYVGKKITIGIRPEALFINDNNLTECNKLIGTVSLYELIGAEAYLYVDCNGNTITIRVNASDEIQTNKKIDLHFESASLHMFDKDTEERIG</sequence>
<evidence type="ECO:0000313" key="8">
    <source>
        <dbReference type="EMBL" id="SJZ69617.1"/>
    </source>
</evidence>
<dbReference type="InterPro" id="IPR003593">
    <property type="entry name" value="AAA+_ATPase"/>
</dbReference>
<dbReference type="Pfam" id="PF00005">
    <property type="entry name" value="ABC_tran"/>
    <property type="match status" value="1"/>
</dbReference>
<keyword evidence="8" id="KW-0762">Sugar transport</keyword>
<keyword evidence="3" id="KW-0547">Nucleotide-binding</keyword>
<dbReference type="GO" id="GO:0005524">
    <property type="term" value="F:ATP binding"/>
    <property type="evidence" value="ECO:0007669"/>
    <property type="project" value="UniProtKB-KW"/>
</dbReference>
<dbReference type="InterPro" id="IPR008995">
    <property type="entry name" value="Mo/tungstate-bd_C_term_dom"/>
</dbReference>
<evidence type="ECO:0000256" key="5">
    <source>
        <dbReference type="ARBA" id="ARBA00022967"/>
    </source>
</evidence>
<dbReference type="GO" id="GO:0016887">
    <property type="term" value="F:ATP hydrolysis activity"/>
    <property type="evidence" value="ECO:0007669"/>
    <property type="project" value="InterPro"/>
</dbReference>